<evidence type="ECO:0000256" key="6">
    <source>
        <dbReference type="ARBA" id="ARBA00023136"/>
    </source>
</evidence>
<dbReference type="InterPro" id="IPR020846">
    <property type="entry name" value="MFS_dom"/>
</dbReference>
<dbReference type="PROSITE" id="PS50850">
    <property type="entry name" value="MFS"/>
    <property type="match status" value="1"/>
</dbReference>
<proteinExistence type="predicted"/>
<evidence type="ECO:0000259" key="8">
    <source>
        <dbReference type="PROSITE" id="PS50850"/>
    </source>
</evidence>
<dbReference type="EMBL" id="CP023445">
    <property type="protein sequence ID" value="ATE54758.1"/>
    <property type="molecule type" value="Genomic_DNA"/>
</dbReference>
<dbReference type="InterPro" id="IPR011701">
    <property type="entry name" value="MFS"/>
</dbReference>
<feature type="transmembrane region" description="Helical" evidence="7">
    <location>
        <begin position="271"/>
        <end position="291"/>
    </location>
</feature>
<dbReference type="Gene3D" id="1.20.1250.20">
    <property type="entry name" value="MFS general substrate transporter like domains"/>
    <property type="match status" value="1"/>
</dbReference>
<evidence type="ECO:0000256" key="1">
    <source>
        <dbReference type="ARBA" id="ARBA00004651"/>
    </source>
</evidence>
<feature type="transmembrane region" description="Helical" evidence="7">
    <location>
        <begin position="231"/>
        <end position="250"/>
    </location>
</feature>
<feature type="transmembrane region" description="Helical" evidence="7">
    <location>
        <begin position="166"/>
        <end position="187"/>
    </location>
</feature>
<keyword evidence="4 7" id="KW-0812">Transmembrane</keyword>
<keyword evidence="3" id="KW-1003">Cell membrane</keyword>
<evidence type="ECO:0000256" key="7">
    <source>
        <dbReference type="SAM" id="Phobius"/>
    </source>
</evidence>
<dbReference type="GO" id="GO:0005886">
    <property type="term" value="C:plasma membrane"/>
    <property type="evidence" value="ECO:0007669"/>
    <property type="project" value="UniProtKB-SubCell"/>
</dbReference>
<feature type="transmembrane region" description="Helical" evidence="7">
    <location>
        <begin position="303"/>
        <end position="321"/>
    </location>
</feature>
<feature type="transmembrane region" description="Helical" evidence="7">
    <location>
        <begin position="20"/>
        <end position="45"/>
    </location>
</feature>
<dbReference type="InterPro" id="IPR036259">
    <property type="entry name" value="MFS_trans_sf"/>
</dbReference>
<keyword evidence="5 7" id="KW-1133">Transmembrane helix</keyword>
<dbReference type="Proteomes" id="UP000218505">
    <property type="component" value="Chromosome"/>
</dbReference>
<dbReference type="AlphaFoldDB" id="A0A290Z6Y2"/>
<feature type="transmembrane region" description="Helical" evidence="7">
    <location>
        <begin position="425"/>
        <end position="447"/>
    </location>
</feature>
<feature type="transmembrane region" description="Helical" evidence="7">
    <location>
        <begin position="81"/>
        <end position="99"/>
    </location>
</feature>
<evidence type="ECO:0000313" key="9">
    <source>
        <dbReference type="EMBL" id="ATE54758.1"/>
    </source>
</evidence>
<keyword evidence="10" id="KW-1185">Reference proteome</keyword>
<name>A0A290Z6Y2_9PSEU</name>
<accession>A0A290Z6Y2</accession>
<dbReference type="KEGG" id="apre:CNX65_16935"/>
<evidence type="ECO:0000256" key="3">
    <source>
        <dbReference type="ARBA" id="ARBA00022475"/>
    </source>
</evidence>
<dbReference type="PANTHER" id="PTHR42718">
    <property type="entry name" value="MAJOR FACILITATOR SUPERFAMILY MULTIDRUG TRANSPORTER MFSC"/>
    <property type="match status" value="1"/>
</dbReference>
<sequence>MSGAADGGADRISDRIRYAVGSGVLLLSLNSAMIAVALPAIASAFDLTSGTSWLLSGLYIATAVAAPTAGRLSDRYGPRRVYLVGLALIGVGAVIGPLADGVVALTLSRVVIGLGGATQYPAGVAMLKRFASATGRTPTTALATMSIMGQSAVAAGPALGGALVTFLGWQAIFWVNLPLVAAALVWVRRVAPADPPPDGAGGRVDVPGLLTFVVGVVLVMVSLLSSAQGGFLWWPLPVGAAVLAAHVWWERRAPAPFLDVRMLARPALSRTYARTLVTYTAFYLIFYGLPLWLVTGRGLRADLAGLLVLPIAVVGMAGTAAGARLERLRGVRAALLVGNAALVLSGTALSLLGASTPIVVLLLVSALIGVPNGFNSMGNQSSMVAAAPVERIGAASGVYRTCQYLGAALASALIELITAQVGAEGAITVLGLLVLASGVGLLSASLLRSRDRTPVAG</sequence>
<evidence type="ECO:0000313" key="10">
    <source>
        <dbReference type="Proteomes" id="UP000218505"/>
    </source>
</evidence>
<feature type="domain" description="Major facilitator superfamily (MFS) profile" evidence="8">
    <location>
        <begin position="16"/>
        <end position="452"/>
    </location>
</feature>
<evidence type="ECO:0000256" key="5">
    <source>
        <dbReference type="ARBA" id="ARBA00022989"/>
    </source>
</evidence>
<feature type="transmembrane region" description="Helical" evidence="7">
    <location>
        <begin position="51"/>
        <end position="69"/>
    </location>
</feature>
<dbReference type="Pfam" id="PF07690">
    <property type="entry name" value="MFS_1"/>
    <property type="match status" value="1"/>
</dbReference>
<dbReference type="Gene3D" id="1.20.1720.10">
    <property type="entry name" value="Multidrug resistance protein D"/>
    <property type="match status" value="1"/>
</dbReference>
<organism evidence="9 10">
    <name type="scientific">Actinosynnema pretiosum</name>
    <dbReference type="NCBI Taxonomy" id="42197"/>
    <lineage>
        <taxon>Bacteria</taxon>
        <taxon>Bacillati</taxon>
        <taxon>Actinomycetota</taxon>
        <taxon>Actinomycetes</taxon>
        <taxon>Pseudonocardiales</taxon>
        <taxon>Pseudonocardiaceae</taxon>
        <taxon>Actinosynnema</taxon>
    </lineage>
</organism>
<keyword evidence="2" id="KW-0813">Transport</keyword>
<gene>
    <name evidence="9" type="ORF">CNX65_16935</name>
</gene>
<dbReference type="PANTHER" id="PTHR42718:SF46">
    <property type="entry name" value="BLR6921 PROTEIN"/>
    <property type="match status" value="1"/>
</dbReference>
<evidence type="ECO:0000256" key="2">
    <source>
        <dbReference type="ARBA" id="ARBA00022448"/>
    </source>
</evidence>
<evidence type="ECO:0000256" key="4">
    <source>
        <dbReference type="ARBA" id="ARBA00022692"/>
    </source>
</evidence>
<protein>
    <submittedName>
        <fullName evidence="9">MFS transporter</fullName>
    </submittedName>
</protein>
<dbReference type="RefSeq" id="WP_096494218.1">
    <property type="nucleotide sequence ID" value="NZ_CP023445.1"/>
</dbReference>
<feature type="transmembrane region" description="Helical" evidence="7">
    <location>
        <begin position="208"/>
        <end position="225"/>
    </location>
</feature>
<reference evidence="9" key="1">
    <citation type="submission" date="2017-09" db="EMBL/GenBank/DDBJ databases">
        <title>Complete Genome Sequence of ansamitocin-producing Bacterium Actinosynnema pretiosum X47.</title>
        <authorList>
            <person name="Cao G."/>
            <person name="Zong G."/>
            <person name="Zhong C."/>
            <person name="Fu J."/>
        </authorList>
    </citation>
    <scope>NUCLEOTIDE SEQUENCE [LARGE SCALE GENOMIC DNA]</scope>
    <source>
        <strain evidence="9">X47</strain>
    </source>
</reference>
<dbReference type="GO" id="GO:0022857">
    <property type="term" value="F:transmembrane transporter activity"/>
    <property type="evidence" value="ECO:0007669"/>
    <property type="project" value="InterPro"/>
</dbReference>
<dbReference type="SUPFAM" id="SSF103473">
    <property type="entry name" value="MFS general substrate transporter"/>
    <property type="match status" value="1"/>
</dbReference>
<keyword evidence="6 7" id="KW-0472">Membrane</keyword>
<comment type="subcellular location">
    <subcellularLocation>
        <location evidence="1">Cell membrane</location>
        <topology evidence="1">Multi-pass membrane protein</topology>
    </subcellularLocation>
</comment>